<accession>A0A7D9HA84</accession>
<dbReference type="PROSITE" id="PS01186">
    <property type="entry name" value="EGF_2"/>
    <property type="match status" value="1"/>
</dbReference>
<dbReference type="SMART" id="SM00192">
    <property type="entry name" value="LDLa"/>
    <property type="match status" value="3"/>
</dbReference>
<dbReference type="SMART" id="SM00217">
    <property type="entry name" value="WAP"/>
    <property type="match status" value="1"/>
</dbReference>
<dbReference type="Pfam" id="PF01826">
    <property type="entry name" value="TIL"/>
    <property type="match status" value="4"/>
</dbReference>
<feature type="compositionally biased region" description="Low complexity" evidence="9">
    <location>
        <begin position="1783"/>
        <end position="1797"/>
    </location>
</feature>
<dbReference type="Gene3D" id="2.10.25.10">
    <property type="entry name" value="Laminin"/>
    <property type="match status" value="6"/>
</dbReference>
<dbReference type="SMART" id="SM00215">
    <property type="entry name" value="VWC_out"/>
    <property type="match status" value="3"/>
</dbReference>
<dbReference type="SMART" id="SM00231">
    <property type="entry name" value="FA58C"/>
    <property type="match status" value="1"/>
</dbReference>
<dbReference type="CDD" id="cd00057">
    <property type="entry name" value="FA58C"/>
    <property type="match status" value="1"/>
</dbReference>
<sequence length="2722" mass="296388">MTATDEEQGNNFKRQSRVNPGICPRYSSTGRFGRCADECQTDADCGKTKKCCRSTCIGLKCVSPSCKCLNGGICDANFRCVCSIGFSGNSCEFGIRIARDSCVKQNIAIKYGTVSSDTLTLNVSEARANMQQLADIGKKELNSKCRSKATLRLGTVQVSESSGYTIEASLEYLVYAGYIRWDFATFVANANLFQDIVNDPKKAPAIQGQYSSYGATNVTKGSSGLSVASTCCNSGSVVNRGSCQQCNAQFYHDKNQDKCIECPGNTYQPNRGSTSCLTCPSGQMPNSAKTQCEETVSATVLKAMKGCLVKYRFVCRVVSMGHVPALDTVRVILDGQESSVINQSAAKLVKTVVNVSLQIHVLVHHILRVLNVPPYFTGPQCTTDFCRTPCENGGTCRAGSCICPSGWTGPICEQGCGQGRCVLPEQCSCPTRLGGRKCELSIITTTATPTFGVSPVYHDPSLCFTFGQTHYKTFDGKYFYYPGKCKYSLVEDCDGSGSAIQVANDPKCTHLTDCARSVHVYLGGTIIKLETGNVTINGKSVTPPYFENSMVIQKVGNYILLYGYEDITIRWDGHNGVYVHLPPAKRNSTCGLCGNFNGIPDDDLKTPDGRITTSIARFGNSWSRPDVNEQCRNIPEREVQSPCSNKSEAEMNKIRGKCQVLNDHPFTLCYGSVNPQGFIEMCVQDVCSLNSTSDPDSICDSLTQYERACAKAGIAVTWRKKGLCPVKCENGMVYEPCGSACPSTCADHGKSKFRCQNQCVDGCHCPMGTVLQNGRCYKLEECPCEHNKIWHRALARIPVDRNDCYCTEGRWKCTNRVCPGRCSAIGDPHYRTFDGKYYSFMGHCKYILAQDSVANTFLVIVDNFPCGTDNSQACTKTVTVHFNTTDVHLKRGSSVAINGEDLAMFPYKHHGIVVDRSSSLMTRVTSDIGVEVTWDGISRVYVTVQSYWSGKTRGLCGNFNKNQDDDFTTSEKIIETDVALFGESWKLDPGCKSVAKDLTHPCTVQVQRASEAERMCNILKRNPFTKCHHVVNPDEGMALSVCVLPLLVYHDCARHGVEIEWRNPSVLPECSIHCGIADQSYRECGSSCYKKCRDLSMNTDCSDECSAGCFCPKGSILNDDDICIPIFECSCYYEGKEYKPNSVITRNRCTQCKCVNGVMECNNSTCSGLDDISDKVCPKGQAYVTCGKECAKTCSNLHLPCSKKSCEDGCVCPEGQVLHNGECVSPDQCPCHRGGRSYKNGETYQQDCNTCTCTGKNWRCTQNQCPKSCSVYGDSHYTTFDNKRYQFHGACDYTLIQDGCGSQSDSFRVQAENIPCGSTGVTCTKSITITINDTQINMVRGSEPTVSSVPGSSQSVQQADFTLQKSGLFQLLRTKIGITIVWDIGTRVYITLDTSYRGKICGLCGNYNDDQNDDFTSPSGSIEVSPSDFENEQGGRRKHVESLSKMFSNPAMMWLILNGISKHAIMMLAAVHRECNRHGVHIKWRSQELCAVQCEGGKIYKPCGPACANTCSSSCDQNSVCPVDCVEGCHCPEGTVEHNGKCIQQENCPCIVGGKAYNATAFVIKNCQRCVCRNGCLSCTGPTCTTADFEQMRFLPQLQFYNKQYNGLNHSNYTTPSTTGPTTPASTTPSTTGSTTSYTASSTKPPVKPESTTASTPTVSTTGSTTPYSASSTKPPVKPESTTASTPTVSTTESTTPYSASSTKPPVKPESTTASTPTVSTTGSTTPYSASSTKPPVKPEASSTKPPVKPESTTASTPTISTTGSTTPYSASSTKPPVRPEITTASTPTVSTTGSTTPYSASSTKPPVKPESTTASTPTVSTTGSTTPYSASSTKPPVKPESTTASTSTVSTTGSTTPYSVSSTKPPVKPESTTASTPTVSTTGSTTPYSASPSSTKPPVKPESTTASTSTVSTTGSTTPYSVSSTKPPVKPESTTASTTTPTVSTTGSKPTPVTPTTCPKKCGPNFLCLIVNLSYAEAWFPLNLTPITKTLTTTSQRLLRFLRYGISVVFKPLPLPWLLNYSNTLCRAAQRGGGKGAFFKTEIKSLESNSNVLVRKNFVIRKKIFTPKMSTIDDCGGTDEINCTKTTARPPNITTTAITPSSSPTPTTPCPSDMVFTDCRPKCISSCQYMGACQSNDYQPPSNKDLCKPGCVCPSNTVHNGSHCVRPVECPCKHNGSYIEPLKSWTSGCDICSAGITVSLCIEYVQPPPVTPFCPSNEYKCSSGKCILKSWFCDKEQDCPSGEDEVNCTNITPSCQDSLGVERNGAIPDENFASSSIFMNNRFWSASEGRLNNTHILNKGSGVWCASSDDKTPWLSVKLLETAQVTRIAIQGSPKIYAKLVKKYKISYSMDGKNWIFYQENGEEHIFNGSVYASVTTYNKIRHPFVALYVKILPVEWGSNPCLRLGLFGCAFEVTTTPAPTTIPTTPEKCKEFECDNGKCINRKYVCDKYDDCGDNSDEGNDCPICRPTQFQCKNGKCTSKQNVCDGVNDCGDNSDEYQNCTCYEFTCSNKTCITFRSDHHVINWSRNTDSAACLIKKGITKRKVRRFTQSSCAAFGRWCSDHVWFSDVQHPDSATALASSLTSELSSAIDLFFPTKTIKIHATDKPWMTPMLKQLIIQRQRAFHSGDRAVWLHHRDKVQREISSQKHTYYARKIQNLKNSNPRQWWNYIKQITGKEKSTPNFDITSDGVPMSDLELCGKLNEHFLSASADLPPLDLGSEN</sequence>
<feature type="disulfide bond" evidence="7">
    <location>
        <begin position="386"/>
        <end position="396"/>
    </location>
</feature>
<dbReference type="InterPro" id="IPR000421">
    <property type="entry name" value="FA58C"/>
</dbReference>
<feature type="compositionally biased region" description="Low complexity" evidence="9">
    <location>
        <begin position="1709"/>
        <end position="1729"/>
    </location>
</feature>
<evidence type="ECO:0000256" key="6">
    <source>
        <dbReference type="ARBA" id="ARBA00023180"/>
    </source>
</evidence>
<dbReference type="PROSITE" id="PS50026">
    <property type="entry name" value="EGF_3"/>
    <property type="match status" value="2"/>
</dbReference>
<feature type="disulfide bond" evidence="8">
    <location>
        <begin position="2474"/>
        <end position="2492"/>
    </location>
</feature>
<dbReference type="SUPFAM" id="SSF57256">
    <property type="entry name" value="Elafin-like"/>
    <property type="match status" value="1"/>
</dbReference>
<dbReference type="InterPro" id="IPR050780">
    <property type="entry name" value="Mucin_vWF_Thrombospondin_sf"/>
</dbReference>
<feature type="region of interest" description="Disordered" evidence="9">
    <location>
        <begin position="1415"/>
        <end position="1436"/>
    </location>
</feature>
<comment type="subcellular location">
    <subcellularLocation>
        <location evidence="1">Secreted</location>
        <location evidence="1">Extracellular space</location>
    </subcellularLocation>
</comment>
<feature type="compositionally biased region" description="Low complexity" evidence="9">
    <location>
        <begin position="1750"/>
        <end position="1770"/>
    </location>
</feature>
<evidence type="ECO:0000256" key="3">
    <source>
        <dbReference type="ARBA" id="ARBA00022737"/>
    </source>
</evidence>
<feature type="compositionally biased region" description="Low complexity" evidence="9">
    <location>
        <begin position="1679"/>
        <end position="1699"/>
    </location>
</feature>
<feature type="disulfide bond" evidence="8">
    <location>
        <begin position="2234"/>
        <end position="2249"/>
    </location>
</feature>
<dbReference type="SUPFAM" id="SSF57567">
    <property type="entry name" value="Serine protease inhibitors"/>
    <property type="match status" value="5"/>
</dbReference>
<dbReference type="Pfam" id="PF00057">
    <property type="entry name" value="Ldl_recept_a"/>
    <property type="match status" value="3"/>
</dbReference>
<feature type="compositionally biased region" description="Low complexity" evidence="9">
    <location>
        <begin position="1810"/>
        <end position="1830"/>
    </location>
</feature>
<dbReference type="GO" id="GO:0007155">
    <property type="term" value="P:cell adhesion"/>
    <property type="evidence" value="ECO:0007669"/>
    <property type="project" value="UniProtKB-KW"/>
</dbReference>
<dbReference type="PANTHER" id="PTHR11339:SF386">
    <property type="entry name" value="HEMOLECTIN, ISOFORM A"/>
    <property type="match status" value="1"/>
</dbReference>
<feature type="compositionally biased region" description="Polar residues" evidence="9">
    <location>
        <begin position="1415"/>
        <end position="1424"/>
    </location>
</feature>
<dbReference type="InterPro" id="IPR002919">
    <property type="entry name" value="TIL_dom"/>
</dbReference>
<evidence type="ECO:0000313" key="11">
    <source>
        <dbReference type="Proteomes" id="UP001152795"/>
    </source>
</evidence>
<dbReference type="InterPro" id="IPR014853">
    <property type="entry name" value="VWF/SSPO/ZAN-like_Cys-rich_dom"/>
</dbReference>
<dbReference type="InterPro" id="IPR023415">
    <property type="entry name" value="LDLR_class-A_CS"/>
</dbReference>
<feature type="region of interest" description="Disordered" evidence="9">
    <location>
        <begin position="1612"/>
        <end position="1957"/>
    </location>
</feature>
<evidence type="ECO:0000256" key="1">
    <source>
        <dbReference type="ARBA" id="ARBA00004239"/>
    </source>
</evidence>
<dbReference type="PANTHER" id="PTHR11339">
    <property type="entry name" value="EXTRACELLULAR MATRIX GLYCOPROTEIN RELATED"/>
    <property type="match status" value="1"/>
</dbReference>
<dbReference type="Pfam" id="PF00754">
    <property type="entry name" value="F5_F8_type_C"/>
    <property type="match status" value="1"/>
</dbReference>
<feature type="compositionally biased region" description="Low complexity" evidence="9">
    <location>
        <begin position="1934"/>
        <end position="1957"/>
    </location>
</feature>
<feature type="disulfide bond" evidence="8">
    <location>
        <begin position="2467"/>
        <end position="2479"/>
    </location>
</feature>
<name>A0A7D9HA84_PARCT</name>
<dbReference type="Gene3D" id="2.60.120.260">
    <property type="entry name" value="Galactose-binding domain-like"/>
    <property type="match status" value="1"/>
</dbReference>
<protein>
    <submittedName>
        <fullName evidence="10">Mucin-2-like, partial</fullName>
    </submittedName>
</protein>
<dbReference type="InterPro" id="IPR036084">
    <property type="entry name" value="Ser_inhib-like_sf"/>
</dbReference>
<dbReference type="GO" id="GO:0005576">
    <property type="term" value="C:extracellular region"/>
    <property type="evidence" value="ECO:0007669"/>
    <property type="project" value="UniProtKB-SubCell"/>
</dbReference>
<keyword evidence="5 7" id="KW-1015">Disulfide bond</keyword>
<keyword evidence="11" id="KW-1185">Reference proteome</keyword>
<feature type="disulfide bond" evidence="8">
    <location>
        <begin position="2215"/>
        <end position="2227"/>
    </location>
</feature>
<dbReference type="InterPro" id="IPR009030">
    <property type="entry name" value="Growth_fac_rcpt_cys_sf"/>
</dbReference>
<evidence type="ECO:0000313" key="10">
    <source>
        <dbReference type="EMBL" id="CAB3976944.1"/>
    </source>
</evidence>
<dbReference type="SMART" id="SM01411">
    <property type="entry name" value="Ephrin_rec_like"/>
    <property type="match status" value="1"/>
</dbReference>
<dbReference type="GO" id="GO:0030414">
    <property type="term" value="F:peptidase inhibitor activity"/>
    <property type="evidence" value="ECO:0007669"/>
    <property type="project" value="InterPro"/>
</dbReference>
<comment type="caution">
    <text evidence="7">Lacks conserved residue(s) required for the propagation of feature annotation.</text>
</comment>
<evidence type="ECO:0000256" key="7">
    <source>
        <dbReference type="PROSITE-ProRule" id="PRU00076"/>
    </source>
</evidence>
<keyword evidence="6" id="KW-0325">Glycoprotein</keyword>
<dbReference type="SMART" id="SM00832">
    <property type="entry name" value="C8"/>
    <property type="match status" value="2"/>
</dbReference>
<dbReference type="OrthoDB" id="5979190at2759"/>
<feature type="disulfide bond" evidence="7">
    <location>
        <begin position="403"/>
        <end position="412"/>
    </location>
</feature>
<feature type="disulfide bond" evidence="8">
    <location>
        <begin position="2436"/>
        <end position="2454"/>
    </location>
</feature>
<dbReference type="InterPro" id="IPR000742">
    <property type="entry name" value="EGF"/>
</dbReference>
<dbReference type="Gene3D" id="4.10.400.10">
    <property type="entry name" value="Low-density Lipoprotein Receptor"/>
    <property type="match status" value="3"/>
</dbReference>
<dbReference type="InterPro" id="IPR036055">
    <property type="entry name" value="LDL_receptor-like_sf"/>
</dbReference>
<dbReference type="CDD" id="cd19941">
    <property type="entry name" value="TIL"/>
    <property type="match status" value="5"/>
</dbReference>
<dbReference type="InterPro" id="IPR008197">
    <property type="entry name" value="WAP_dom"/>
</dbReference>
<dbReference type="SMART" id="SM00216">
    <property type="entry name" value="VWD"/>
    <property type="match status" value="3"/>
</dbReference>
<evidence type="ECO:0000256" key="9">
    <source>
        <dbReference type="SAM" id="MobiDB-lite"/>
    </source>
</evidence>
<comment type="similarity">
    <text evidence="2">Belongs to the thrombospondin family.</text>
</comment>
<reference evidence="10" key="1">
    <citation type="submission" date="2020-04" db="EMBL/GenBank/DDBJ databases">
        <authorList>
            <person name="Alioto T."/>
            <person name="Alioto T."/>
            <person name="Gomez Garrido J."/>
        </authorList>
    </citation>
    <scope>NUCLEOTIDE SEQUENCE</scope>
    <source>
        <strain evidence="10">A484AB</strain>
    </source>
</reference>
<dbReference type="PROSITE" id="PS50068">
    <property type="entry name" value="LDLRA_2"/>
    <property type="match status" value="3"/>
</dbReference>
<dbReference type="PROSITE" id="PS50022">
    <property type="entry name" value="FA58C_3"/>
    <property type="match status" value="1"/>
</dbReference>
<organism evidence="10 11">
    <name type="scientific">Paramuricea clavata</name>
    <name type="common">Red gorgonian</name>
    <name type="synonym">Violescent sea-whip</name>
    <dbReference type="NCBI Taxonomy" id="317549"/>
    <lineage>
        <taxon>Eukaryota</taxon>
        <taxon>Metazoa</taxon>
        <taxon>Cnidaria</taxon>
        <taxon>Anthozoa</taxon>
        <taxon>Octocorallia</taxon>
        <taxon>Malacalcyonacea</taxon>
        <taxon>Plexauridae</taxon>
        <taxon>Paramuricea</taxon>
    </lineage>
</organism>
<dbReference type="SUPFAM" id="SSF57424">
    <property type="entry name" value="LDL receptor-like module"/>
    <property type="match status" value="3"/>
</dbReference>
<dbReference type="PROSITE" id="PS00022">
    <property type="entry name" value="EGF_1"/>
    <property type="match status" value="2"/>
</dbReference>
<dbReference type="Pfam" id="PF08742">
    <property type="entry name" value="C8"/>
    <property type="match status" value="1"/>
</dbReference>
<gene>
    <name evidence="10" type="ORF">PACLA_8A071098</name>
</gene>
<dbReference type="PROSITE" id="PS01209">
    <property type="entry name" value="LDLRA_1"/>
    <property type="match status" value="1"/>
</dbReference>
<dbReference type="Pfam" id="PF00094">
    <property type="entry name" value="VWD"/>
    <property type="match status" value="3"/>
</dbReference>
<evidence type="ECO:0000256" key="5">
    <source>
        <dbReference type="ARBA" id="ARBA00023157"/>
    </source>
</evidence>
<dbReference type="Proteomes" id="UP001152795">
    <property type="component" value="Unassembled WGS sequence"/>
</dbReference>
<feature type="disulfide bond" evidence="8">
    <location>
        <begin position="2222"/>
        <end position="2240"/>
    </location>
</feature>
<evidence type="ECO:0000256" key="8">
    <source>
        <dbReference type="PROSITE-ProRule" id="PRU00124"/>
    </source>
</evidence>
<dbReference type="EMBL" id="CACRXK020000021">
    <property type="protein sequence ID" value="CAB3976944.1"/>
    <property type="molecule type" value="Genomic_DNA"/>
</dbReference>
<dbReference type="PRINTS" id="PR00261">
    <property type="entry name" value="LDLRECEPTOR"/>
</dbReference>
<dbReference type="PROSITE" id="PS51390">
    <property type="entry name" value="WAP"/>
    <property type="match status" value="1"/>
</dbReference>
<proteinExistence type="inferred from homology"/>
<evidence type="ECO:0000256" key="4">
    <source>
        <dbReference type="ARBA" id="ARBA00022889"/>
    </source>
</evidence>
<dbReference type="InterPro" id="IPR008979">
    <property type="entry name" value="Galactose-bd-like_sf"/>
</dbReference>
<dbReference type="InterPro" id="IPR002172">
    <property type="entry name" value="LDrepeatLR_classA_rpt"/>
</dbReference>
<dbReference type="InterPro" id="IPR001007">
    <property type="entry name" value="VWF_dom"/>
</dbReference>
<keyword evidence="7" id="KW-0245">EGF-like domain</keyword>
<feature type="compositionally biased region" description="Low complexity" evidence="9">
    <location>
        <begin position="1613"/>
        <end position="1669"/>
    </location>
</feature>
<comment type="caution">
    <text evidence="10">The sequence shown here is derived from an EMBL/GenBank/DDBJ whole genome shotgun (WGS) entry which is preliminary data.</text>
</comment>
<dbReference type="SMART" id="SM00181">
    <property type="entry name" value="EGF"/>
    <property type="match status" value="6"/>
</dbReference>
<dbReference type="InterPro" id="IPR001846">
    <property type="entry name" value="VWF_type-D"/>
</dbReference>
<feature type="disulfide bond" evidence="7">
    <location>
        <begin position="82"/>
        <end position="91"/>
    </location>
</feature>
<dbReference type="CDD" id="cd00112">
    <property type="entry name" value="LDLa"/>
    <property type="match status" value="3"/>
</dbReference>
<dbReference type="FunFam" id="2.10.25.10:FF:000055">
    <property type="entry name" value="alpha-tectorin isoform X1"/>
    <property type="match status" value="1"/>
</dbReference>
<keyword evidence="4" id="KW-0130">Cell adhesion</keyword>
<feature type="compositionally biased region" description="Low complexity" evidence="9">
    <location>
        <begin position="1842"/>
        <end position="1926"/>
    </location>
</feature>
<evidence type="ECO:0000256" key="2">
    <source>
        <dbReference type="ARBA" id="ARBA00009456"/>
    </source>
</evidence>
<dbReference type="PROSITE" id="PS51233">
    <property type="entry name" value="VWFD"/>
    <property type="match status" value="3"/>
</dbReference>
<dbReference type="PROSITE" id="PS01286">
    <property type="entry name" value="FA58C_2"/>
    <property type="match status" value="1"/>
</dbReference>
<keyword evidence="3" id="KW-0677">Repeat</keyword>
<dbReference type="SUPFAM" id="SSF49785">
    <property type="entry name" value="Galactose-binding domain-like"/>
    <property type="match status" value="1"/>
</dbReference>
<dbReference type="InterPro" id="IPR036645">
    <property type="entry name" value="Elafin-like_sf"/>
</dbReference>
<dbReference type="SUPFAM" id="SSF57184">
    <property type="entry name" value="Growth factor receptor domain"/>
    <property type="match status" value="1"/>
</dbReference>